<proteinExistence type="predicted"/>
<sequence>MQIAALRPGIIDNRSMFEPLNLQTPPLVIGLGLVFAVIGAAVLAHAAWRRRRLQAWASGEAEHFEGTDSRGERPDAPLDVRVEIIAGLAALLLGTAGLIYGIGAQAQLDNMLESNTIAKYPQVQKVEPQKVRGYMQKWRGNLLEAEVTTVDGERFHVGIRFDPETGEPTIQDHSEFGGQE</sequence>
<dbReference type="AlphaFoldDB" id="A0A1B7LYS5"/>
<feature type="compositionally biased region" description="Basic and acidic residues" evidence="1">
    <location>
        <begin position="170"/>
        <end position="180"/>
    </location>
</feature>
<keyword evidence="2" id="KW-1133">Transmembrane helix</keyword>
<gene>
    <name evidence="3" type="ORF">A6F49_10985</name>
</gene>
<accession>A0A1B7LYS5</accession>
<evidence type="ECO:0000256" key="1">
    <source>
        <dbReference type="SAM" id="MobiDB-lite"/>
    </source>
</evidence>
<dbReference type="EMBL" id="LXEY01000019">
    <property type="protein sequence ID" value="OAV60487.1"/>
    <property type="molecule type" value="Genomic_DNA"/>
</dbReference>
<dbReference type="STRING" id="1837282.A6F49_10985"/>
<comment type="caution">
    <text evidence="3">The sequence shown here is derived from an EMBL/GenBank/DDBJ whole genome shotgun (WGS) entry which is preliminary data.</text>
</comment>
<keyword evidence="2" id="KW-0472">Membrane</keyword>
<feature type="transmembrane region" description="Helical" evidence="2">
    <location>
        <begin position="80"/>
        <end position="102"/>
    </location>
</feature>
<feature type="transmembrane region" description="Helical" evidence="2">
    <location>
        <begin position="27"/>
        <end position="48"/>
    </location>
</feature>
<organism evidence="3 4">
    <name type="scientific">Enteractinococcus helveticum</name>
    <dbReference type="NCBI Taxonomy" id="1837282"/>
    <lineage>
        <taxon>Bacteria</taxon>
        <taxon>Bacillati</taxon>
        <taxon>Actinomycetota</taxon>
        <taxon>Actinomycetes</taxon>
        <taxon>Micrococcales</taxon>
        <taxon>Micrococcaceae</taxon>
    </lineage>
</organism>
<name>A0A1B7LYS5_9MICC</name>
<keyword evidence="2" id="KW-0812">Transmembrane</keyword>
<evidence type="ECO:0000313" key="4">
    <source>
        <dbReference type="Proteomes" id="UP000078292"/>
    </source>
</evidence>
<reference evidence="3 4" key="1">
    <citation type="submission" date="2016-04" db="EMBL/GenBank/DDBJ databases">
        <title>First whole genome shotgun sequence of the bacterium Enteractinococcus sp. strain UASWS1574.</title>
        <authorList>
            <person name="Crovadore J."/>
            <person name="Chablais R."/>
            <person name="Lefort F."/>
        </authorList>
    </citation>
    <scope>NUCLEOTIDE SEQUENCE [LARGE SCALE GENOMIC DNA]</scope>
    <source>
        <strain evidence="3 4">UASWS1574</strain>
    </source>
</reference>
<evidence type="ECO:0000256" key="2">
    <source>
        <dbReference type="SAM" id="Phobius"/>
    </source>
</evidence>
<feature type="region of interest" description="Disordered" evidence="1">
    <location>
        <begin position="161"/>
        <end position="180"/>
    </location>
</feature>
<dbReference type="Proteomes" id="UP000078292">
    <property type="component" value="Unassembled WGS sequence"/>
</dbReference>
<keyword evidence="4" id="KW-1185">Reference proteome</keyword>
<protein>
    <submittedName>
        <fullName evidence="3">Uncharacterized protein</fullName>
    </submittedName>
</protein>
<evidence type="ECO:0000313" key="3">
    <source>
        <dbReference type="EMBL" id="OAV60487.1"/>
    </source>
</evidence>